<gene>
    <name evidence="2" type="ORF">FIM25_16425</name>
</gene>
<dbReference type="RefSeq" id="WP_139450941.1">
    <property type="nucleotide sequence ID" value="NZ_VDMB01000045.1"/>
</dbReference>
<dbReference type="GO" id="GO:0005737">
    <property type="term" value="C:cytoplasm"/>
    <property type="evidence" value="ECO:0007669"/>
    <property type="project" value="TreeGrafter"/>
</dbReference>
<dbReference type="InterPro" id="IPR036291">
    <property type="entry name" value="NAD(P)-bd_dom_sf"/>
</dbReference>
<sequence>MGFQQNMRQSVLVTGATGFIGRRVMAKLLAEGISVKAIVQPETAIPKEWEEKVEIIRGSIADATVVGKAARDTGTILHLAALVSDWGDEARFRECTVEGSRYIFEEAVRYGARVLLVSSVVVYGDAISKKVCSEVTPFGKTFGPYSRTKQAQEKLAWEYHEKKGLQLSVVRPANVYGPASGTWLHDVAPVLKKGLPCLISGGGQNAGLAYVDNVADLILLAASSDAALGRAYNACDALDISWKTYFSDLATMLQTHKPRSLPWFMAKMSAGLFETLWRFFGIRQRPPITHEALNLVGSDSCFPMDRAKKELGYEPSISYAEGIQRVREYIKGNTDI</sequence>
<dbReference type="InterPro" id="IPR051783">
    <property type="entry name" value="NAD(P)-dependent_oxidoreduct"/>
</dbReference>
<dbReference type="Gene3D" id="3.40.50.720">
    <property type="entry name" value="NAD(P)-binding Rossmann-like Domain"/>
    <property type="match status" value="1"/>
</dbReference>
<dbReference type="EMBL" id="VDMB01000045">
    <property type="protein sequence ID" value="TYT73192.1"/>
    <property type="molecule type" value="Genomic_DNA"/>
</dbReference>
<dbReference type="InterPro" id="IPR001509">
    <property type="entry name" value="Epimerase_deHydtase"/>
</dbReference>
<dbReference type="PANTHER" id="PTHR48079">
    <property type="entry name" value="PROTEIN YEEZ"/>
    <property type="match status" value="1"/>
</dbReference>
<reference evidence="2 3" key="1">
    <citation type="submission" date="2019-06" db="EMBL/GenBank/DDBJ databases">
        <title>Desulfobotulus mexicanus sp. nov., a novel sulfate-reducing bacterium isolated from the sediment of an alkaline crater lake in Mexico.</title>
        <authorList>
            <person name="Hirschler-Rea A."/>
        </authorList>
    </citation>
    <scope>NUCLEOTIDE SEQUENCE [LARGE SCALE GENOMIC DNA]</scope>
    <source>
        <strain evidence="2 3">PAR22N</strain>
    </source>
</reference>
<comment type="caution">
    <text evidence="2">The sequence shown here is derived from an EMBL/GenBank/DDBJ whole genome shotgun (WGS) entry which is preliminary data.</text>
</comment>
<feature type="domain" description="NAD-dependent epimerase/dehydratase" evidence="1">
    <location>
        <begin position="11"/>
        <end position="234"/>
    </location>
</feature>
<dbReference type="SUPFAM" id="SSF51735">
    <property type="entry name" value="NAD(P)-binding Rossmann-fold domains"/>
    <property type="match status" value="1"/>
</dbReference>
<keyword evidence="3" id="KW-1185">Reference proteome</keyword>
<name>A0A5S5MBV2_9BACT</name>
<dbReference type="Pfam" id="PF01370">
    <property type="entry name" value="Epimerase"/>
    <property type="match status" value="1"/>
</dbReference>
<dbReference type="GO" id="GO:0004029">
    <property type="term" value="F:aldehyde dehydrogenase (NAD+) activity"/>
    <property type="evidence" value="ECO:0007669"/>
    <property type="project" value="TreeGrafter"/>
</dbReference>
<dbReference type="AlphaFoldDB" id="A0A5S5MBV2"/>
<proteinExistence type="predicted"/>
<dbReference type="Proteomes" id="UP000321899">
    <property type="component" value="Unassembled WGS sequence"/>
</dbReference>
<evidence type="ECO:0000313" key="2">
    <source>
        <dbReference type="EMBL" id="TYT73192.1"/>
    </source>
</evidence>
<accession>A0A5S5MBV2</accession>
<protein>
    <submittedName>
        <fullName evidence="2">NAD(P)-dependent oxidoreductase</fullName>
    </submittedName>
</protein>
<dbReference type="OrthoDB" id="5366167at2"/>
<evidence type="ECO:0000259" key="1">
    <source>
        <dbReference type="Pfam" id="PF01370"/>
    </source>
</evidence>
<evidence type="ECO:0000313" key="3">
    <source>
        <dbReference type="Proteomes" id="UP000321899"/>
    </source>
</evidence>
<dbReference type="PANTHER" id="PTHR48079:SF6">
    <property type="entry name" value="NAD(P)-BINDING DOMAIN-CONTAINING PROTEIN-RELATED"/>
    <property type="match status" value="1"/>
</dbReference>
<organism evidence="2 3">
    <name type="scientific">Desulfobotulus mexicanus</name>
    <dbReference type="NCBI Taxonomy" id="2586642"/>
    <lineage>
        <taxon>Bacteria</taxon>
        <taxon>Pseudomonadati</taxon>
        <taxon>Thermodesulfobacteriota</taxon>
        <taxon>Desulfobacteria</taxon>
        <taxon>Desulfobacterales</taxon>
        <taxon>Desulfobacteraceae</taxon>
        <taxon>Desulfobotulus</taxon>
    </lineage>
</organism>